<feature type="region of interest" description="Disordered" evidence="6">
    <location>
        <begin position="233"/>
        <end position="254"/>
    </location>
</feature>
<keyword evidence="2" id="KW-0834">Unfolded protein response</keyword>
<dbReference type="CDD" id="cd01767">
    <property type="entry name" value="UBX"/>
    <property type="match status" value="1"/>
</dbReference>
<keyword evidence="9" id="KW-1185">Reference proteome</keyword>
<dbReference type="Gene3D" id="3.40.30.10">
    <property type="entry name" value="Glutaredoxin"/>
    <property type="match status" value="1"/>
</dbReference>
<evidence type="ECO:0000259" key="7">
    <source>
        <dbReference type="PROSITE" id="PS50033"/>
    </source>
</evidence>
<evidence type="ECO:0000256" key="2">
    <source>
        <dbReference type="ARBA" id="ARBA00023230"/>
    </source>
</evidence>
<evidence type="ECO:0000256" key="5">
    <source>
        <dbReference type="ARBA" id="ARBA00046062"/>
    </source>
</evidence>
<comment type="caution">
    <text evidence="8">The sequence shown here is derived from an EMBL/GenBank/DDBJ whole genome shotgun (WGS) entry which is preliminary data.</text>
</comment>
<proteinExistence type="predicted"/>
<dbReference type="PROSITE" id="PS50033">
    <property type="entry name" value="UBX"/>
    <property type="match status" value="1"/>
</dbReference>
<accession>A0ABR4KRQ6</accession>
<dbReference type="Pfam" id="PF23187">
    <property type="entry name" value="UBX7_N"/>
    <property type="match status" value="1"/>
</dbReference>
<comment type="function">
    <text evidence="5">Involved in endoplasmic reticulum-associated protein degradation (ERAD). Acts as a platform to recruit both UBQLN1 and VCP to the ER during ERAD.</text>
</comment>
<dbReference type="Pfam" id="PF00789">
    <property type="entry name" value="UBX"/>
    <property type="match status" value="1"/>
</dbReference>
<evidence type="ECO:0000313" key="9">
    <source>
        <dbReference type="Proteomes" id="UP001610446"/>
    </source>
</evidence>
<dbReference type="InterPro" id="IPR001012">
    <property type="entry name" value="UBX_dom"/>
</dbReference>
<feature type="compositionally biased region" description="Low complexity" evidence="6">
    <location>
        <begin position="119"/>
        <end position="132"/>
    </location>
</feature>
<dbReference type="EMBL" id="JBFXLU010000017">
    <property type="protein sequence ID" value="KAL2853903.1"/>
    <property type="molecule type" value="Genomic_DNA"/>
</dbReference>
<dbReference type="Proteomes" id="UP001610446">
    <property type="component" value="Unassembled WGS sequence"/>
</dbReference>
<name>A0ABR4KRQ6_9EURO</name>
<protein>
    <recommendedName>
        <fullName evidence="4">UBX domain-containing protein 2</fullName>
    </recommendedName>
</protein>
<feature type="domain" description="UBX" evidence="7">
    <location>
        <begin position="256"/>
        <end position="331"/>
    </location>
</feature>
<organism evidence="8 9">
    <name type="scientific">Aspergillus pseudoustus</name>
    <dbReference type="NCBI Taxonomy" id="1810923"/>
    <lineage>
        <taxon>Eukaryota</taxon>
        <taxon>Fungi</taxon>
        <taxon>Dikarya</taxon>
        <taxon>Ascomycota</taxon>
        <taxon>Pezizomycotina</taxon>
        <taxon>Eurotiomycetes</taxon>
        <taxon>Eurotiomycetidae</taxon>
        <taxon>Eurotiales</taxon>
        <taxon>Aspergillaceae</taxon>
        <taxon>Aspergillus</taxon>
        <taxon>Aspergillus subgen. Nidulantes</taxon>
    </lineage>
</organism>
<evidence type="ECO:0000256" key="6">
    <source>
        <dbReference type="SAM" id="MobiDB-lite"/>
    </source>
</evidence>
<evidence type="ECO:0000256" key="1">
    <source>
        <dbReference type="ARBA" id="ARBA00004406"/>
    </source>
</evidence>
<comment type="subcellular location">
    <subcellularLocation>
        <location evidence="1">Endoplasmic reticulum membrane</location>
        <topology evidence="1">Peripheral membrane protein</topology>
    </subcellularLocation>
</comment>
<gene>
    <name evidence="8" type="ORF">BJY01DRAFT_206103</name>
</gene>
<dbReference type="PANTHER" id="PTHR46424">
    <property type="entry name" value="UBX DOMAIN-CONTAINING PROTEIN 4"/>
    <property type="match status" value="1"/>
</dbReference>
<evidence type="ECO:0000256" key="4">
    <source>
        <dbReference type="ARBA" id="ARBA00041575"/>
    </source>
</evidence>
<feature type="region of interest" description="Disordered" evidence="6">
    <location>
        <begin position="380"/>
        <end position="433"/>
    </location>
</feature>
<sequence length="433" mass="47347">MFFSGSLQEGIALAVQESKAVICFVQDDGETSATWQNEYFTGNEQFTRHLKTRSVLLRITKESPEAGFLASVCPVSQYPTVVVIKNGMLREYIVPHVTKDEFRSRLTAVMDSSSQASVVAPSAVQPSSSQSQEAGASPAQPSGPVATPPAITGARAQTSSSRYQSNQNIGESTGHEKGKAMDKGPSEGSQPTTAQPPRKPQKEHRFIQSSSKPGEIANNDMKQETSISRACNVEKSPQVSPSSRPAPAPGPPMQYRLQVRLFDGRSVRSTFSPSHTIRKDVRPWLDRQMEERRPYNLKHILTPLPNQTLTIGEEDRTLREIITGSTATFVMVPIKSYTEAYSDSGSLPVRAVSSVYGIISSVVGTATGYVGSWLGYGQTQAAQPQSETTQPAESPSPNENPRRRPFGPNIRTLRDQLDGQDRSEFYNGNQVRL</sequence>
<evidence type="ECO:0000256" key="3">
    <source>
        <dbReference type="ARBA" id="ARBA00038812"/>
    </source>
</evidence>
<dbReference type="SUPFAM" id="SSF52833">
    <property type="entry name" value="Thioredoxin-like"/>
    <property type="match status" value="1"/>
</dbReference>
<comment type="subunit">
    <text evidence="3">Directly interacts with VCP. Interacts with UBQLN1. Forms a complex with VCP and UBQLN1.</text>
</comment>
<feature type="compositionally biased region" description="Basic and acidic residues" evidence="6">
    <location>
        <begin position="412"/>
        <end position="424"/>
    </location>
</feature>
<evidence type="ECO:0000313" key="8">
    <source>
        <dbReference type="EMBL" id="KAL2853903.1"/>
    </source>
</evidence>
<feature type="compositionally biased region" description="Basic and acidic residues" evidence="6">
    <location>
        <begin position="173"/>
        <end position="185"/>
    </location>
</feature>
<dbReference type="InterPro" id="IPR036249">
    <property type="entry name" value="Thioredoxin-like_sf"/>
</dbReference>
<dbReference type="PANTHER" id="PTHR46424:SF1">
    <property type="entry name" value="UBX DOMAIN-CONTAINING PROTEIN 4"/>
    <property type="match status" value="1"/>
</dbReference>
<feature type="compositionally biased region" description="Polar residues" evidence="6">
    <location>
        <begin position="380"/>
        <end position="392"/>
    </location>
</feature>
<dbReference type="InterPro" id="IPR029071">
    <property type="entry name" value="Ubiquitin-like_domsf"/>
</dbReference>
<feature type="compositionally biased region" description="Polar residues" evidence="6">
    <location>
        <begin position="155"/>
        <end position="171"/>
    </location>
</feature>
<feature type="region of interest" description="Disordered" evidence="6">
    <location>
        <begin position="119"/>
        <end position="220"/>
    </location>
</feature>
<dbReference type="Gene3D" id="3.10.20.90">
    <property type="entry name" value="Phosphatidylinositol 3-kinase Catalytic Subunit, Chain A, domain 1"/>
    <property type="match status" value="1"/>
</dbReference>
<reference evidence="8 9" key="1">
    <citation type="submission" date="2024-07" db="EMBL/GenBank/DDBJ databases">
        <title>Section-level genome sequencing and comparative genomics of Aspergillus sections Usti and Cavernicolus.</title>
        <authorList>
            <consortium name="Lawrence Berkeley National Laboratory"/>
            <person name="Nybo J.L."/>
            <person name="Vesth T.C."/>
            <person name="Theobald S."/>
            <person name="Frisvad J.C."/>
            <person name="Larsen T.O."/>
            <person name="Kjaerboelling I."/>
            <person name="Rothschild-Mancinelli K."/>
            <person name="Lyhne E.K."/>
            <person name="Kogle M.E."/>
            <person name="Barry K."/>
            <person name="Clum A."/>
            <person name="Na H."/>
            <person name="Ledsgaard L."/>
            <person name="Lin J."/>
            <person name="Lipzen A."/>
            <person name="Kuo A."/>
            <person name="Riley R."/>
            <person name="Mondo S."/>
            <person name="Labutti K."/>
            <person name="Haridas S."/>
            <person name="Pangalinan J."/>
            <person name="Salamov A.A."/>
            <person name="Simmons B.A."/>
            <person name="Magnuson J.K."/>
            <person name="Chen J."/>
            <person name="Drula E."/>
            <person name="Henrissat B."/>
            <person name="Wiebenga A."/>
            <person name="Lubbers R.J."/>
            <person name="Gomes A.C."/>
            <person name="Makela M.R."/>
            <person name="Stajich J."/>
            <person name="Grigoriev I.V."/>
            <person name="Mortensen U.H."/>
            <person name="De Vries R.P."/>
            <person name="Baker S.E."/>
            <person name="Andersen M.R."/>
        </authorList>
    </citation>
    <scope>NUCLEOTIDE SEQUENCE [LARGE SCALE GENOMIC DNA]</scope>
    <source>
        <strain evidence="8 9">CBS 123904</strain>
    </source>
</reference>
<dbReference type="SUPFAM" id="SSF54236">
    <property type="entry name" value="Ubiquitin-like"/>
    <property type="match status" value="1"/>
</dbReference>